<proteinExistence type="predicted"/>
<reference evidence="1 2" key="1">
    <citation type="submission" date="2021-06" db="EMBL/GenBank/DDBJ databases">
        <title>Caerostris extrusa draft genome.</title>
        <authorList>
            <person name="Kono N."/>
            <person name="Arakawa K."/>
        </authorList>
    </citation>
    <scope>NUCLEOTIDE SEQUENCE [LARGE SCALE GENOMIC DNA]</scope>
</reference>
<keyword evidence="2" id="KW-1185">Reference proteome</keyword>
<dbReference type="AlphaFoldDB" id="A0AAV4XA11"/>
<accession>A0AAV4XA11</accession>
<comment type="caution">
    <text evidence="1">The sequence shown here is derived from an EMBL/GenBank/DDBJ whole genome shotgun (WGS) entry which is preliminary data.</text>
</comment>
<gene>
    <name evidence="1" type="ORF">CEXT_213671</name>
</gene>
<name>A0AAV4XA11_CAEEX</name>
<protein>
    <submittedName>
        <fullName evidence="1">Uncharacterized protein</fullName>
    </submittedName>
</protein>
<evidence type="ECO:0000313" key="1">
    <source>
        <dbReference type="EMBL" id="GIY91298.1"/>
    </source>
</evidence>
<dbReference type="EMBL" id="BPLR01017401">
    <property type="protein sequence ID" value="GIY91298.1"/>
    <property type="molecule type" value="Genomic_DNA"/>
</dbReference>
<sequence length="99" mass="11587">MSHKNKRKKNANKCNPKRCNSLKKVCKSSKLNESACSSFGYLHKCPNKIFLIKKEFRIVRAEEYQSKAKERSNMVLNLLKVATPRLDEKVPSRYPYPLR</sequence>
<organism evidence="1 2">
    <name type="scientific">Caerostris extrusa</name>
    <name type="common">Bark spider</name>
    <name type="synonym">Caerostris bankana</name>
    <dbReference type="NCBI Taxonomy" id="172846"/>
    <lineage>
        <taxon>Eukaryota</taxon>
        <taxon>Metazoa</taxon>
        <taxon>Ecdysozoa</taxon>
        <taxon>Arthropoda</taxon>
        <taxon>Chelicerata</taxon>
        <taxon>Arachnida</taxon>
        <taxon>Araneae</taxon>
        <taxon>Araneomorphae</taxon>
        <taxon>Entelegynae</taxon>
        <taxon>Araneoidea</taxon>
        <taxon>Araneidae</taxon>
        <taxon>Caerostris</taxon>
    </lineage>
</organism>
<dbReference type="Proteomes" id="UP001054945">
    <property type="component" value="Unassembled WGS sequence"/>
</dbReference>
<evidence type="ECO:0000313" key="2">
    <source>
        <dbReference type="Proteomes" id="UP001054945"/>
    </source>
</evidence>